<keyword evidence="4" id="KW-1185">Reference proteome</keyword>
<evidence type="ECO:0000256" key="2">
    <source>
        <dbReference type="SAM" id="SignalP"/>
    </source>
</evidence>
<protein>
    <recommendedName>
        <fullName evidence="5">G-protein coupled receptors family 1 profile domain-containing protein</fullName>
    </recommendedName>
</protein>
<organism evidence="3 4">
    <name type="scientific">Anopheles farauti</name>
    <dbReference type="NCBI Taxonomy" id="69004"/>
    <lineage>
        <taxon>Eukaryota</taxon>
        <taxon>Metazoa</taxon>
        <taxon>Ecdysozoa</taxon>
        <taxon>Arthropoda</taxon>
        <taxon>Hexapoda</taxon>
        <taxon>Insecta</taxon>
        <taxon>Pterygota</taxon>
        <taxon>Neoptera</taxon>
        <taxon>Endopterygota</taxon>
        <taxon>Diptera</taxon>
        <taxon>Nematocera</taxon>
        <taxon>Culicoidea</taxon>
        <taxon>Culicidae</taxon>
        <taxon>Anophelinae</taxon>
        <taxon>Anopheles</taxon>
    </lineage>
</organism>
<keyword evidence="1" id="KW-0472">Membrane</keyword>
<reference evidence="4" key="1">
    <citation type="submission" date="2014-01" db="EMBL/GenBank/DDBJ databases">
        <title>The Genome Sequence of Anopheles farauti FAR1 (V2).</title>
        <authorList>
            <consortium name="The Broad Institute Genomics Platform"/>
            <person name="Neafsey D.E."/>
            <person name="Besansky N."/>
            <person name="Howell P."/>
            <person name="Walton C."/>
            <person name="Young S.K."/>
            <person name="Zeng Q."/>
            <person name="Gargeya S."/>
            <person name="Fitzgerald M."/>
            <person name="Haas B."/>
            <person name="Abouelleil A."/>
            <person name="Allen A.W."/>
            <person name="Alvarado L."/>
            <person name="Arachchi H.M."/>
            <person name="Berlin A.M."/>
            <person name="Chapman S.B."/>
            <person name="Gainer-Dewar J."/>
            <person name="Goldberg J."/>
            <person name="Griggs A."/>
            <person name="Gujja S."/>
            <person name="Hansen M."/>
            <person name="Howarth C."/>
            <person name="Imamovic A."/>
            <person name="Ireland A."/>
            <person name="Larimer J."/>
            <person name="McCowan C."/>
            <person name="Murphy C."/>
            <person name="Pearson M."/>
            <person name="Poon T.W."/>
            <person name="Priest M."/>
            <person name="Roberts A."/>
            <person name="Saif S."/>
            <person name="Shea T."/>
            <person name="Sisk P."/>
            <person name="Sykes S."/>
            <person name="Wortman J."/>
            <person name="Nusbaum C."/>
            <person name="Birren B."/>
        </authorList>
    </citation>
    <scope>NUCLEOTIDE SEQUENCE [LARGE SCALE GENOMIC DNA]</scope>
    <source>
        <strain evidence="4">FAR1</strain>
    </source>
</reference>
<dbReference type="VEuPathDB" id="VectorBase:AFAF016923"/>
<accession>A0A182QU52</accession>
<keyword evidence="2" id="KW-0732">Signal</keyword>
<feature type="signal peptide" evidence="2">
    <location>
        <begin position="1"/>
        <end position="16"/>
    </location>
</feature>
<evidence type="ECO:0008006" key="5">
    <source>
        <dbReference type="Google" id="ProtNLM"/>
    </source>
</evidence>
<keyword evidence="1" id="KW-1133">Transmembrane helix</keyword>
<feature type="chain" id="PRO_5008133313" description="G-protein coupled receptors family 1 profile domain-containing protein" evidence="2">
    <location>
        <begin position="17"/>
        <end position="163"/>
    </location>
</feature>
<name>A0A182QU52_9DIPT</name>
<dbReference type="EMBL" id="AXCN02001598">
    <property type="status" value="NOT_ANNOTATED_CDS"/>
    <property type="molecule type" value="Genomic_DNA"/>
</dbReference>
<dbReference type="Proteomes" id="UP000075886">
    <property type="component" value="Unassembled WGS sequence"/>
</dbReference>
<evidence type="ECO:0000313" key="3">
    <source>
        <dbReference type="EnsemblMetazoa" id="AFAF016923-PA"/>
    </source>
</evidence>
<feature type="transmembrane region" description="Helical" evidence="1">
    <location>
        <begin position="109"/>
        <end position="128"/>
    </location>
</feature>
<sequence length="163" mass="19196">MVSLVIFLVLILVNNPQEKHTHSSRSRTLSPPPLTLTHLLPALLDTFLHMPNILFNIHNRTIALADSQYILHANTIMIYYLFSLKREANKNTHIHTHTRSITSRFRHHFFYAFYIHIYMCMCVCVRFFRNTPQRKLQPGLDFASSNLRSVRRIATNRRAEPRV</sequence>
<dbReference type="AlphaFoldDB" id="A0A182QU52"/>
<proteinExistence type="predicted"/>
<keyword evidence="1" id="KW-0812">Transmembrane</keyword>
<evidence type="ECO:0000313" key="4">
    <source>
        <dbReference type="Proteomes" id="UP000075886"/>
    </source>
</evidence>
<dbReference type="EMBL" id="AXCN02001597">
    <property type="status" value="NOT_ANNOTATED_CDS"/>
    <property type="molecule type" value="Genomic_DNA"/>
</dbReference>
<dbReference type="EnsemblMetazoa" id="AFAF016923-RA">
    <property type="protein sequence ID" value="AFAF016923-PA"/>
    <property type="gene ID" value="AFAF016923"/>
</dbReference>
<evidence type="ECO:0000256" key="1">
    <source>
        <dbReference type="SAM" id="Phobius"/>
    </source>
</evidence>
<reference evidence="3" key="2">
    <citation type="submission" date="2020-05" db="UniProtKB">
        <authorList>
            <consortium name="EnsemblMetazoa"/>
        </authorList>
    </citation>
    <scope>IDENTIFICATION</scope>
    <source>
        <strain evidence="3">FAR1</strain>
    </source>
</reference>